<proteinExistence type="predicted"/>
<name>A0A380IET6_STRAI</name>
<evidence type="ECO:0000313" key="1">
    <source>
        <dbReference type="EMBL" id="SUN06430.1"/>
    </source>
</evidence>
<dbReference type="AlphaFoldDB" id="A0A380IET6"/>
<dbReference type="EMBL" id="UHEN01000001">
    <property type="protein sequence ID" value="SUN06430.1"/>
    <property type="molecule type" value="Genomic_DNA"/>
</dbReference>
<evidence type="ECO:0000313" key="2">
    <source>
        <dbReference type="Proteomes" id="UP000255213"/>
    </source>
</evidence>
<organism evidence="1 2">
    <name type="scientific">Streptococcus acidominimus</name>
    <dbReference type="NCBI Taxonomy" id="1326"/>
    <lineage>
        <taxon>Bacteria</taxon>
        <taxon>Bacillati</taxon>
        <taxon>Bacillota</taxon>
        <taxon>Bacilli</taxon>
        <taxon>Lactobacillales</taxon>
        <taxon>Streptococcaceae</taxon>
        <taxon>Streptococcus</taxon>
    </lineage>
</organism>
<protein>
    <submittedName>
        <fullName evidence="1">Uncharacterized protein</fullName>
    </submittedName>
</protein>
<gene>
    <name evidence="1" type="ORF">NCTC12957_00636</name>
</gene>
<accession>A0A380IET6</accession>
<sequence>MRKRRQKEKLSLTDKFVIIGVIIEIIGFIRELF</sequence>
<dbReference type="Proteomes" id="UP000255213">
    <property type="component" value="Unassembled WGS sequence"/>
</dbReference>
<reference evidence="1 2" key="1">
    <citation type="submission" date="2018-06" db="EMBL/GenBank/DDBJ databases">
        <authorList>
            <consortium name="Pathogen Informatics"/>
            <person name="Doyle S."/>
        </authorList>
    </citation>
    <scope>NUCLEOTIDE SEQUENCE [LARGE SCALE GENOMIC DNA]</scope>
    <source>
        <strain evidence="1 2">NCTC12957</strain>
    </source>
</reference>